<dbReference type="InterPro" id="IPR027359">
    <property type="entry name" value="Volt_channel_dom_sf"/>
</dbReference>
<evidence type="ECO:0000256" key="5">
    <source>
        <dbReference type="ARBA" id="ARBA00022692"/>
    </source>
</evidence>
<feature type="transmembrane region" description="Helical" evidence="14">
    <location>
        <begin position="1374"/>
        <end position="1397"/>
    </location>
</feature>
<feature type="transmembrane region" description="Helical" evidence="14">
    <location>
        <begin position="1663"/>
        <end position="1686"/>
    </location>
</feature>
<keyword evidence="2" id="KW-0813">Transport</keyword>
<feature type="domain" description="Ion transport" evidence="15">
    <location>
        <begin position="1142"/>
        <end position="1405"/>
    </location>
</feature>
<feature type="transmembrane region" description="Helical" evidence="14">
    <location>
        <begin position="357"/>
        <end position="376"/>
    </location>
</feature>
<name>A0A1R2BHK2_9CILI</name>
<proteinExistence type="predicted"/>
<protein>
    <recommendedName>
        <fullName evidence="15">Ion transport domain-containing protein</fullName>
    </recommendedName>
</protein>
<dbReference type="InterPro" id="IPR050599">
    <property type="entry name" value="VDCC_alpha-1_subunit"/>
</dbReference>
<evidence type="ECO:0000259" key="15">
    <source>
        <dbReference type="Pfam" id="PF00520"/>
    </source>
</evidence>
<evidence type="ECO:0000313" key="17">
    <source>
        <dbReference type="Proteomes" id="UP000187209"/>
    </source>
</evidence>
<evidence type="ECO:0000256" key="2">
    <source>
        <dbReference type="ARBA" id="ARBA00022448"/>
    </source>
</evidence>
<feature type="transmembrane region" description="Helical" evidence="14">
    <location>
        <begin position="388"/>
        <end position="411"/>
    </location>
</feature>
<keyword evidence="5 14" id="KW-0812">Transmembrane</keyword>
<dbReference type="OrthoDB" id="431720at2759"/>
<dbReference type="FunFam" id="1.10.287.70:FF:000117">
    <property type="entry name" value="Voltage-gated Ca2+ channel, alpha subunit"/>
    <property type="match status" value="1"/>
</dbReference>
<keyword evidence="10" id="KW-0406">Ion transport</keyword>
<gene>
    <name evidence="16" type="ORF">SteCoe_24397</name>
</gene>
<feature type="transmembrane region" description="Helical" evidence="14">
    <location>
        <begin position="1520"/>
        <end position="1539"/>
    </location>
</feature>
<comment type="caution">
    <text evidence="16">The sequence shown here is derived from an EMBL/GenBank/DDBJ whole genome shotgun (WGS) entry which is preliminary data.</text>
</comment>
<evidence type="ECO:0000256" key="1">
    <source>
        <dbReference type="ARBA" id="ARBA00004141"/>
    </source>
</evidence>
<evidence type="ECO:0000256" key="8">
    <source>
        <dbReference type="ARBA" id="ARBA00022882"/>
    </source>
</evidence>
<dbReference type="GO" id="GO:0008331">
    <property type="term" value="F:high voltage-gated calcium channel activity"/>
    <property type="evidence" value="ECO:0007669"/>
    <property type="project" value="TreeGrafter"/>
</dbReference>
<feature type="transmembrane region" description="Helical" evidence="14">
    <location>
        <begin position="1219"/>
        <end position="1242"/>
    </location>
</feature>
<evidence type="ECO:0000313" key="16">
    <source>
        <dbReference type="EMBL" id="OMJ76263.1"/>
    </source>
</evidence>
<reference evidence="16 17" key="1">
    <citation type="submission" date="2016-11" db="EMBL/GenBank/DDBJ databases">
        <title>The macronuclear genome of Stentor coeruleus: a giant cell with tiny introns.</title>
        <authorList>
            <person name="Slabodnick M."/>
            <person name="Ruby J.G."/>
            <person name="Reiff S.B."/>
            <person name="Swart E.C."/>
            <person name="Gosai S."/>
            <person name="Prabakaran S."/>
            <person name="Witkowska E."/>
            <person name="Larue G.E."/>
            <person name="Fisher S."/>
            <person name="Freeman R.M."/>
            <person name="Gunawardena J."/>
            <person name="Chu W."/>
            <person name="Stover N.A."/>
            <person name="Gregory B.D."/>
            <person name="Nowacki M."/>
            <person name="Derisi J."/>
            <person name="Roy S.W."/>
            <person name="Marshall W.F."/>
            <person name="Sood P."/>
        </authorList>
    </citation>
    <scope>NUCLEOTIDE SEQUENCE [LARGE SCALE GENOMIC DNA]</scope>
    <source>
        <strain evidence="16">WM001</strain>
    </source>
</reference>
<feature type="transmembrane region" description="Helical" evidence="14">
    <location>
        <begin position="1020"/>
        <end position="1043"/>
    </location>
</feature>
<evidence type="ECO:0000256" key="7">
    <source>
        <dbReference type="ARBA" id="ARBA00022837"/>
    </source>
</evidence>
<dbReference type="Pfam" id="PF00520">
    <property type="entry name" value="Ion_trans"/>
    <property type="match status" value="4"/>
</dbReference>
<keyword evidence="6" id="KW-0677">Repeat</keyword>
<feature type="transmembrane region" description="Helical" evidence="14">
    <location>
        <begin position="850"/>
        <end position="868"/>
    </location>
</feature>
<feature type="transmembrane region" description="Helical" evidence="14">
    <location>
        <begin position="989"/>
        <end position="1008"/>
    </location>
</feature>
<dbReference type="Gene3D" id="1.20.120.350">
    <property type="entry name" value="Voltage-gated potassium channels. Chain C"/>
    <property type="match status" value="4"/>
</dbReference>
<evidence type="ECO:0000256" key="6">
    <source>
        <dbReference type="ARBA" id="ARBA00022737"/>
    </source>
</evidence>
<feature type="domain" description="Ion transport" evidence="15">
    <location>
        <begin position="168"/>
        <end position="417"/>
    </location>
</feature>
<dbReference type="SUPFAM" id="SSF81324">
    <property type="entry name" value="Voltage-gated potassium channels"/>
    <property type="match status" value="4"/>
</dbReference>
<feature type="transmembrane region" description="Helical" evidence="14">
    <location>
        <begin position="1484"/>
        <end position="1508"/>
    </location>
</feature>
<feature type="transmembrane region" description="Helical" evidence="14">
    <location>
        <begin position="1263"/>
        <end position="1291"/>
    </location>
</feature>
<feature type="transmembrane region" description="Helical" evidence="14">
    <location>
        <begin position="1178"/>
        <end position="1199"/>
    </location>
</feature>
<keyword evidence="13" id="KW-0407">Ion channel</keyword>
<dbReference type="EMBL" id="MPUH01000641">
    <property type="protein sequence ID" value="OMJ76263.1"/>
    <property type="molecule type" value="Genomic_DNA"/>
</dbReference>
<feature type="transmembrane region" description="Helical" evidence="14">
    <location>
        <begin position="198"/>
        <end position="219"/>
    </location>
</feature>
<dbReference type="GO" id="GO:0098703">
    <property type="term" value="P:calcium ion import across plasma membrane"/>
    <property type="evidence" value="ECO:0007669"/>
    <property type="project" value="TreeGrafter"/>
</dbReference>
<feature type="transmembrane region" description="Helical" evidence="14">
    <location>
        <begin position="231"/>
        <end position="251"/>
    </location>
</feature>
<dbReference type="PANTHER" id="PTHR45628:SF7">
    <property type="entry name" value="VOLTAGE-DEPENDENT CALCIUM CHANNEL TYPE A SUBUNIT ALPHA-1"/>
    <property type="match status" value="1"/>
</dbReference>
<dbReference type="FunFam" id="1.20.120.350:FF:000009">
    <property type="entry name" value="Voltage-dependent T-type calcium channel subunit alpha"/>
    <property type="match status" value="1"/>
</dbReference>
<feature type="transmembrane region" description="Helical" evidence="14">
    <location>
        <begin position="1590"/>
        <end position="1615"/>
    </location>
</feature>
<evidence type="ECO:0000256" key="10">
    <source>
        <dbReference type="ARBA" id="ARBA00023065"/>
    </source>
</evidence>
<keyword evidence="11 14" id="KW-0472">Membrane</keyword>
<keyword evidence="7" id="KW-0106">Calcium</keyword>
<feature type="transmembrane region" description="Helical" evidence="14">
    <location>
        <begin position="167"/>
        <end position="186"/>
    </location>
</feature>
<organism evidence="16 17">
    <name type="scientific">Stentor coeruleus</name>
    <dbReference type="NCBI Taxonomy" id="5963"/>
    <lineage>
        <taxon>Eukaryota</taxon>
        <taxon>Sar</taxon>
        <taxon>Alveolata</taxon>
        <taxon>Ciliophora</taxon>
        <taxon>Postciliodesmatophora</taxon>
        <taxon>Heterotrichea</taxon>
        <taxon>Heterotrichida</taxon>
        <taxon>Stentoridae</taxon>
        <taxon>Stentor</taxon>
    </lineage>
</organism>
<feature type="transmembrane region" description="Helical" evidence="14">
    <location>
        <begin position="1146"/>
        <end position="1166"/>
    </location>
</feature>
<evidence type="ECO:0000256" key="14">
    <source>
        <dbReference type="SAM" id="Phobius"/>
    </source>
</evidence>
<feature type="transmembrane region" description="Helical" evidence="14">
    <location>
        <begin position="820"/>
        <end position="838"/>
    </location>
</feature>
<feature type="transmembrane region" description="Helical" evidence="14">
    <location>
        <begin position="272"/>
        <end position="300"/>
    </location>
</feature>
<feature type="transmembrane region" description="Helical" evidence="14">
    <location>
        <begin position="1627"/>
        <end position="1651"/>
    </location>
</feature>
<evidence type="ECO:0000256" key="4">
    <source>
        <dbReference type="ARBA" id="ARBA00022673"/>
    </source>
</evidence>
<evidence type="ECO:0000256" key="13">
    <source>
        <dbReference type="ARBA" id="ARBA00023303"/>
    </source>
</evidence>
<feature type="domain" description="Ion transport" evidence="15">
    <location>
        <begin position="820"/>
        <end position="1050"/>
    </location>
</feature>
<keyword evidence="12" id="KW-0325">Glycoprotein</keyword>
<feature type="transmembrane region" description="Helical" evidence="14">
    <location>
        <begin position="888"/>
        <end position="916"/>
    </location>
</feature>
<sequence length="1880" mass="217603">MDSLFHSRNPSHAMLTPEVSFVAKTPKNDQSSSIPSPNIEAIRRELPYFSKISRVDAPSYFRLIRMNTQLHTKFGENSYCIEDPLNDLNLAVFKDKHARIYKTPSSSIDDLRELLKDYIKVRESTRYELIDDKIQASYSEDIKKTISGFLYIKNAISELSELITKNIMFEVFIMIVIIINTFTLALDSIYTIPGWIDMAFLIIYTIECVLKIFSLGLVLEPGTYLRDKWNILDITIVITGWVQSIAFKLNVLRVLRILRPLRNISSIKGMKVIFMALIKASSPLVGTLGVLFFFIIVFSITGLETMCGRFVFRCMDVETGIYGEDIQRCGSDECPDHLVCVESLKNPNLGQTSFDNIFYSIVQVFELVTLQTWVPIMNIAQRTVDYAVILFYLPVSYIGAFLIINLSLAVIKSSFTRSMEKIKEKAHKKRTEAEKLEETLDYSIGSNSPNAENDEAETPNNIFSIETENNIETKNKLMELHDIKVNDIPVFENKRSRGRSSNIRYSVIKTSSKNEHEKKPDKKAVRKLSKREIIVERGNRKNSIILSFSKGKKEKILEKPLGNIDEASGGTVISKQANETHSMKKISLKKKYKVHIGLAGTLVQESNPEQGLRRLDSADDLSPSYFFSKLKYIIKIRKSIIKKIKQGVSIGEIKILLGEIYNTTSSSTEEVIPLLAGFDKILEKEHDNYSFTYKGVLCDMEDSLEKKWKSDFEMLMTKYSEFIIPIQIFSYLSLKYGAEEAFSNIMGRVLERVKCIEFEDELQGNVEGHWSGFDIINDDSRNKSYYESLARMKYRLWGPHIIGKYQQLQFLARKLETSKIYFFGMITCVFLNAIVLSLDHYGISQDMSNALFNLNLAFTSIFTLEIVVKFLSSGTKKFSRDTMNYVDFFVIALSWLEVILNFGSTAITAFRVIRVFRIFRVTRIAKIFRYFAFMKSLIFIITYSLPKFIYLALLLVLINTVYALLGNQIFGGQIHGEELPRSNFENFGWAYLSVFQILTLSGYSEILYEVMHSSAGPWSAFYVILWIILGNFILLNLFIAILLDSFTIETNDNNIETMSKTEQSLYIHRSSTLFNGNNSGKTLRKREIEKMKILEVINNDGDNYDETGEKQSFEDVGCRNSYCLLSKSNKLRVFLYKAFKSNYFEAFMFVIIYSNCIVIVWETYLISFSTNHPQVKAAYALETCFTVIYIIEFLMKSISLGFVDGKNAYLRDSWNVLDFIILIFSLLDTFTSFLNISIIKVFRVIRAARPLRFISKNKSMKSLVSALMSSIGAMINVVIVLFIVWFMFAILGVSLFSGKLYECENPLLESETECYEHGYKWKDAEFSFDNVFEAFLTLFVVSLLELWQEIMYSCIDAREQGLARVRDYNIAASYYFIFFIFIGSFFFLHLFMGVVFMKFHQSRKEEFSVASLFLSQNQQFWVEMQKLVIKSTPQHDIIKEPEGKLRKFTYNLVTSAYFEIFIIICILLNMISMAMTYNNSPDSYTLALEIINIIFVITFTIEILLKMFSFGIKKYFHSRWNIFDFCVVICAYIDIIISSNASLENRFLRTGPQIFRIFRIFRVSRLLRIFKPLKALHNLLAIVEHSLPSILSVLSFLILNIFIFSIIGVFLFNGIYEGRGIDKYNNFNNFFSAVLVLVRCATICDWPYFLIDTMEYTGKITAGLYFTAYMAITILVIVNLFIMVIVQNYEDFESNPDSALHMFTKDERKFKKIWEIYSKDFYGIKINYKKVLDFMYSLGNRLGFDSSMNFDKGISLLSKMAFVIEEDGSIFYHEMLYAVLKRRYGNVIDEDDRISGIILRKEETKTISQLKNLRNVFEWRLFKRSYDGDESEFLLKRKKTRNVLVELVYMRRVFKGWKNVIAKVKTGHIEELSDFSQNID</sequence>
<feature type="transmembrane region" description="Helical" evidence="14">
    <location>
        <begin position="1448"/>
        <end position="1472"/>
    </location>
</feature>
<dbReference type="Gene3D" id="1.10.287.70">
    <property type="match status" value="4"/>
</dbReference>
<feature type="transmembrane region" description="Helical" evidence="14">
    <location>
        <begin position="937"/>
        <end position="958"/>
    </location>
</feature>
<keyword evidence="3" id="KW-0109">Calcium transport</keyword>
<feature type="domain" description="Ion transport" evidence="15">
    <location>
        <begin position="1456"/>
        <end position="1694"/>
    </location>
</feature>
<keyword evidence="4" id="KW-0107">Calcium channel</keyword>
<dbReference type="InterPro" id="IPR005821">
    <property type="entry name" value="Ion_trans_dom"/>
</dbReference>
<keyword evidence="17" id="KW-1185">Reference proteome</keyword>
<comment type="subcellular location">
    <subcellularLocation>
        <location evidence="1">Membrane</location>
        <topology evidence="1">Multi-pass membrane protein</topology>
    </subcellularLocation>
</comment>
<dbReference type="PANTHER" id="PTHR45628">
    <property type="entry name" value="VOLTAGE-DEPENDENT CALCIUM CHANNEL TYPE A SUBUNIT ALPHA-1"/>
    <property type="match status" value="1"/>
</dbReference>
<evidence type="ECO:0000256" key="3">
    <source>
        <dbReference type="ARBA" id="ARBA00022568"/>
    </source>
</evidence>
<evidence type="ECO:0000256" key="9">
    <source>
        <dbReference type="ARBA" id="ARBA00022989"/>
    </source>
</evidence>
<keyword evidence="9 14" id="KW-1133">Transmembrane helix</keyword>
<keyword evidence="8" id="KW-0851">Voltage-gated channel</keyword>
<accession>A0A1R2BHK2</accession>
<dbReference type="Proteomes" id="UP000187209">
    <property type="component" value="Unassembled WGS sequence"/>
</dbReference>
<dbReference type="GO" id="GO:0005891">
    <property type="term" value="C:voltage-gated calcium channel complex"/>
    <property type="evidence" value="ECO:0007669"/>
    <property type="project" value="TreeGrafter"/>
</dbReference>
<evidence type="ECO:0000256" key="11">
    <source>
        <dbReference type="ARBA" id="ARBA00023136"/>
    </source>
</evidence>
<evidence type="ECO:0000256" key="12">
    <source>
        <dbReference type="ARBA" id="ARBA00023180"/>
    </source>
</evidence>